<gene>
    <name evidence="2" type="ORF">DSM106044_00725</name>
</gene>
<dbReference type="STRING" id="180332.GCA_000797495_00182"/>
<organism evidence="2 3">
    <name type="scientific">Robinsoniella peoriensis</name>
    <dbReference type="NCBI Taxonomy" id="180332"/>
    <lineage>
        <taxon>Bacteria</taxon>
        <taxon>Bacillati</taxon>
        <taxon>Bacillota</taxon>
        <taxon>Clostridia</taxon>
        <taxon>Lachnospirales</taxon>
        <taxon>Lachnospiraceae</taxon>
        <taxon>Robinsoniella</taxon>
    </lineage>
</organism>
<keyword evidence="1" id="KW-0472">Membrane</keyword>
<protein>
    <submittedName>
        <fullName evidence="2">Putative integral membrane protein</fullName>
    </submittedName>
</protein>
<keyword evidence="1" id="KW-0812">Transmembrane</keyword>
<comment type="caution">
    <text evidence="2">The sequence shown here is derived from an EMBL/GenBank/DDBJ whole genome shotgun (WGS) entry which is preliminary data.</text>
</comment>
<sequence>MKKDVGKKRLFDFGGGYTGIMGKIFDLLLLGVLWIICCIPLITIGASTTALYYSVVKSVKKDKGYALREFFHAFRLNFVPATVIWTVTAAVTFVVQLNMGILMQKTSSYTGLFFICFYFLASVFVFAAGCYVFPALSRFDMSAGWIIKLGMYMSVRYFLTTLAVFLVIACVLALFWALPMSIFFTPGAAVFIISDFMERVLEKHMPVTVQEFE</sequence>
<dbReference type="OrthoDB" id="9814991at2"/>
<dbReference type="Pfam" id="PF04854">
    <property type="entry name" value="DUF624"/>
    <property type="match status" value="1"/>
</dbReference>
<feature type="transmembrane region" description="Helical" evidence="1">
    <location>
        <begin position="109"/>
        <end position="136"/>
    </location>
</feature>
<dbReference type="AlphaFoldDB" id="A0A4U8QDD8"/>
<dbReference type="Proteomes" id="UP000306509">
    <property type="component" value="Unassembled WGS sequence"/>
</dbReference>
<reference evidence="2 3" key="1">
    <citation type="journal article" date="2019" name="Anaerobe">
        <title>Detection of Robinsoniella peoriensis in multiple bone samples of a trauma patient.</title>
        <authorList>
            <person name="Schrottner P."/>
            <person name="Hartwich K."/>
            <person name="Bunk B."/>
            <person name="Schober I."/>
            <person name="Helbig S."/>
            <person name="Rudolph W.W."/>
            <person name="Gunzer F."/>
        </authorList>
    </citation>
    <scope>NUCLEOTIDE SEQUENCE [LARGE SCALE GENOMIC DNA]</scope>
    <source>
        <strain evidence="2 3">DSM 106044</strain>
    </source>
</reference>
<evidence type="ECO:0000313" key="3">
    <source>
        <dbReference type="Proteomes" id="UP000306509"/>
    </source>
</evidence>
<feature type="transmembrane region" description="Helical" evidence="1">
    <location>
        <begin position="157"/>
        <end position="176"/>
    </location>
</feature>
<accession>A0A4U8QDD8</accession>
<keyword evidence="1" id="KW-1133">Transmembrane helix</keyword>
<feature type="transmembrane region" description="Helical" evidence="1">
    <location>
        <begin position="76"/>
        <end position="97"/>
    </location>
</feature>
<name>A0A4U8QDD8_9FIRM</name>
<dbReference type="RefSeq" id="WP_047834827.1">
    <property type="nucleotide sequence ID" value="NZ_CABMJZ010000116.1"/>
</dbReference>
<keyword evidence="3" id="KW-1185">Reference proteome</keyword>
<feature type="transmembrane region" description="Helical" evidence="1">
    <location>
        <begin position="27"/>
        <end position="55"/>
    </location>
</feature>
<evidence type="ECO:0000313" key="2">
    <source>
        <dbReference type="EMBL" id="TLD02343.1"/>
    </source>
</evidence>
<dbReference type="EMBL" id="QGQD01000017">
    <property type="protein sequence ID" value="TLD02343.1"/>
    <property type="molecule type" value="Genomic_DNA"/>
</dbReference>
<evidence type="ECO:0000256" key="1">
    <source>
        <dbReference type="SAM" id="Phobius"/>
    </source>
</evidence>
<dbReference type="InterPro" id="IPR006938">
    <property type="entry name" value="DUF624"/>
</dbReference>
<proteinExistence type="predicted"/>